<organism evidence="1 2">
    <name type="scientific">Photobacterium rosenbergii</name>
    <dbReference type="NCBI Taxonomy" id="294936"/>
    <lineage>
        <taxon>Bacteria</taxon>
        <taxon>Pseudomonadati</taxon>
        <taxon>Pseudomonadota</taxon>
        <taxon>Gammaproteobacteria</taxon>
        <taxon>Vibrionales</taxon>
        <taxon>Vibrionaceae</taxon>
        <taxon>Photobacterium</taxon>
    </lineage>
</organism>
<dbReference type="AlphaFoldDB" id="A0A2T3NM07"/>
<reference evidence="1 2" key="1">
    <citation type="submission" date="2018-03" db="EMBL/GenBank/DDBJ databases">
        <title>Whole genome sequencing of Histamine producing bacteria.</title>
        <authorList>
            <person name="Butler K."/>
        </authorList>
    </citation>
    <scope>NUCLEOTIDE SEQUENCE [LARGE SCALE GENOMIC DNA]</scope>
    <source>
        <strain evidence="1 2">DSM 19138</strain>
    </source>
</reference>
<dbReference type="EMBL" id="PYMB01000001">
    <property type="protein sequence ID" value="PSW16530.1"/>
    <property type="molecule type" value="Genomic_DNA"/>
</dbReference>
<dbReference type="Proteomes" id="UP000241346">
    <property type="component" value="Unassembled WGS sequence"/>
</dbReference>
<name>A0A2T3NM07_9GAMM</name>
<protein>
    <submittedName>
        <fullName evidence="1">Uncharacterized protein</fullName>
    </submittedName>
</protein>
<sequence>MFYDPHLTIYPLKVNKTQDLDWEMLDEATKVQIRHAFFVRHKDKLDDFLERKGLRHAKVKCYYHDSMLVGHVMYSLIDGVFYYICAAGMNSDIHSSVLAELESLCDVQIIEMHATIPAIKYLLLSIYGVVVSQTETAVTYRLNKGGFFANPYIKALFLKKQDFILLSYQSMIDNSSEFGNDTNKDVMTKEHIVG</sequence>
<gene>
    <name evidence="1" type="ORF">C9J01_05895</name>
</gene>
<accession>A0A2T3NM07</accession>
<evidence type="ECO:0000313" key="2">
    <source>
        <dbReference type="Proteomes" id="UP000241346"/>
    </source>
</evidence>
<comment type="caution">
    <text evidence="1">The sequence shown here is derived from an EMBL/GenBank/DDBJ whole genome shotgun (WGS) entry which is preliminary data.</text>
</comment>
<evidence type="ECO:0000313" key="1">
    <source>
        <dbReference type="EMBL" id="PSW16530.1"/>
    </source>
</evidence>
<proteinExistence type="predicted"/>